<dbReference type="InterPro" id="IPR011006">
    <property type="entry name" value="CheY-like_superfamily"/>
</dbReference>
<feature type="domain" description="HTH luxR-type" evidence="6">
    <location>
        <begin position="174"/>
        <end position="239"/>
    </location>
</feature>
<dbReference type="InterPro" id="IPR016032">
    <property type="entry name" value="Sig_transdc_resp-reg_C-effctor"/>
</dbReference>
<dbReference type="CDD" id="cd17535">
    <property type="entry name" value="REC_NarL-like"/>
    <property type="match status" value="1"/>
</dbReference>
<dbReference type="InterPro" id="IPR000792">
    <property type="entry name" value="Tscrpt_reg_LuxR_C"/>
</dbReference>
<evidence type="ECO:0000256" key="1">
    <source>
        <dbReference type="ARBA" id="ARBA00022553"/>
    </source>
</evidence>
<evidence type="ECO:0000259" key="7">
    <source>
        <dbReference type="PROSITE" id="PS50110"/>
    </source>
</evidence>
<dbReference type="SMART" id="SM00448">
    <property type="entry name" value="REC"/>
    <property type="match status" value="1"/>
</dbReference>
<name>A0ABP4WDG4_9MICO</name>
<sequence>MTDDSMADDAVPIDAVSADVQADAIPAAPIRVALADDEAMVRAGLRLLLEHQPDLTVVGEAADGVDAVAMVRRTRPDVVLLDIRMPRQDGLAAAREIVAEGAAKVIMLTTFDDDRNLADALRSGVSGFLLKVAPPEQLLAAVRSVAEGNALLDPAVTVRVIESFARAPQTDPRLAALLASLTDRERDVLREVAAGRSNAEVAAHLYLGETTVKTYLSRALAKLSLRDRVQAVVFAYESGLVKPGTPG</sequence>
<proteinExistence type="predicted"/>
<accession>A0ABP4WDG4</accession>
<evidence type="ECO:0000313" key="8">
    <source>
        <dbReference type="EMBL" id="GAA1752066.1"/>
    </source>
</evidence>
<feature type="modified residue" description="4-aspartylphosphate" evidence="5">
    <location>
        <position position="82"/>
    </location>
</feature>
<dbReference type="Pfam" id="PF00196">
    <property type="entry name" value="GerE"/>
    <property type="match status" value="1"/>
</dbReference>
<dbReference type="InterPro" id="IPR039420">
    <property type="entry name" value="WalR-like"/>
</dbReference>
<dbReference type="SMART" id="SM00421">
    <property type="entry name" value="HTH_LUXR"/>
    <property type="match status" value="1"/>
</dbReference>
<dbReference type="Proteomes" id="UP001500506">
    <property type="component" value="Unassembled WGS sequence"/>
</dbReference>
<dbReference type="PROSITE" id="PS50043">
    <property type="entry name" value="HTH_LUXR_2"/>
    <property type="match status" value="1"/>
</dbReference>
<comment type="caution">
    <text evidence="8">The sequence shown here is derived from an EMBL/GenBank/DDBJ whole genome shotgun (WGS) entry which is preliminary data.</text>
</comment>
<dbReference type="InterPro" id="IPR001789">
    <property type="entry name" value="Sig_transdc_resp-reg_receiver"/>
</dbReference>
<keyword evidence="3" id="KW-0238">DNA-binding</keyword>
<dbReference type="EMBL" id="BAAANH010000001">
    <property type="protein sequence ID" value="GAA1752066.1"/>
    <property type="molecule type" value="Genomic_DNA"/>
</dbReference>
<keyword evidence="4" id="KW-0804">Transcription</keyword>
<organism evidence="8 9">
    <name type="scientific">Agromyces humatus</name>
    <dbReference type="NCBI Taxonomy" id="279573"/>
    <lineage>
        <taxon>Bacteria</taxon>
        <taxon>Bacillati</taxon>
        <taxon>Actinomycetota</taxon>
        <taxon>Actinomycetes</taxon>
        <taxon>Micrococcales</taxon>
        <taxon>Microbacteriaceae</taxon>
        <taxon>Agromyces</taxon>
    </lineage>
</organism>
<dbReference type="PROSITE" id="PS50110">
    <property type="entry name" value="RESPONSE_REGULATORY"/>
    <property type="match status" value="1"/>
</dbReference>
<feature type="domain" description="Response regulatory" evidence="7">
    <location>
        <begin position="31"/>
        <end position="146"/>
    </location>
</feature>
<evidence type="ECO:0000256" key="3">
    <source>
        <dbReference type="ARBA" id="ARBA00023125"/>
    </source>
</evidence>
<evidence type="ECO:0000259" key="6">
    <source>
        <dbReference type="PROSITE" id="PS50043"/>
    </source>
</evidence>
<reference evidence="9" key="1">
    <citation type="journal article" date="2019" name="Int. J. Syst. Evol. Microbiol.">
        <title>The Global Catalogue of Microorganisms (GCM) 10K type strain sequencing project: providing services to taxonomists for standard genome sequencing and annotation.</title>
        <authorList>
            <consortium name="The Broad Institute Genomics Platform"/>
            <consortium name="The Broad Institute Genome Sequencing Center for Infectious Disease"/>
            <person name="Wu L."/>
            <person name="Ma J."/>
        </authorList>
    </citation>
    <scope>NUCLEOTIDE SEQUENCE [LARGE SCALE GENOMIC DNA]</scope>
    <source>
        <strain evidence="9">JCM 14319</strain>
    </source>
</reference>
<dbReference type="CDD" id="cd06170">
    <property type="entry name" value="LuxR_C_like"/>
    <property type="match status" value="1"/>
</dbReference>
<evidence type="ECO:0000256" key="5">
    <source>
        <dbReference type="PROSITE-ProRule" id="PRU00169"/>
    </source>
</evidence>
<evidence type="ECO:0000256" key="2">
    <source>
        <dbReference type="ARBA" id="ARBA00023015"/>
    </source>
</evidence>
<dbReference type="Gene3D" id="3.40.50.2300">
    <property type="match status" value="1"/>
</dbReference>
<dbReference type="PANTHER" id="PTHR43214">
    <property type="entry name" value="TWO-COMPONENT RESPONSE REGULATOR"/>
    <property type="match status" value="1"/>
</dbReference>
<dbReference type="SUPFAM" id="SSF52172">
    <property type="entry name" value="CheY-like"/>
    <property type="match status" value="1"/>
</dbReference>
<dbReference type="InterPro" id="IPR058245">
    <property type="entry name" value="NreC/VraR/RcsB-like_REC"/>
</dbReference>
<gene>
    <name evidence="8" type="ORF">GCM10009747_06980</name>
</gene>
<keyword evidence="1 5" id="KW-0597">Phosphoprotein</keyword>
<dbReference type="PROSITE" id="PS00622">
    <property type="entry name" value="HTH_LUXR_1"/>
    <property type="match status" value="1"/>
</dbReference>
<keyword evidence="9" id="KW-1185">Reference proteome</keyword>
<dbReference type="Pfam" id="PF00072">
    <property type="entry name" value="Response_reg"/>
    <property type="match status" value="1"/>
</dbReference>
<dbReference type="RefSeq" id="WP_269756349.1">
    <property type="nucleotide sequence ID" value="NZ_BAAANH010000001.1"/>
</dbReference>
<keyword evidence="2" id="KW-0805">Transcription regulation</keyword>
<evidence type="ECO:0000313" key="9">
    <source>
        <dbReference type="Proteomes" id="UP001500506"/>
    </source>
</evidence>
<dbReference type="SUPFAM" id="SSF46894">
    <property type="entry name" value="C-terminal effector domain of the bipartite response regulators"/>
    <property type="match status" value="1"/>
</dbReference>
<evidence type="ECO:0000256" key="4">
    <source>
        <dbReference type="ARBA" id="ARBA00023163"/>
    </source>
</evidence>
<dbReference type="PRINTS" id="PR00038">
    <property type="entry name" value="HTHLUXR"/>
</dbReference>
<protein>
    <submittedName>
        <fullName evidence="8">Response regulator transcription factor</fullName>
    </submittedName>
</protein>
<dbReference type="PANTHER" id="PTHR43214:SF24">
    <property type="entry name" value="TRANSCRIPTIONAL REGULATORY PROTEIN NARL-RELATED"/>
    <property type="match status" value="1"/>
</dbReference>